<name>A0A670YRQ6_PSETE</name>
<keyword evidence="2" id="KW-1133">Transmembrane helix</keyword>
<reference evidence="3" key="1">
    <citation type="submission" date="2025-08" db="UniProtKB">
        <authorList>
            <consortium name="Ensembl"/>
        </authorList>
    </citation>
    <scope>IDENTIFICATION</scope>
</reference>
<protein>
    <submittedName>
        <fullName evidence="3">Uncharacterized protein</fullName>
    </submittedName>
</protein>
<reference evidence="3" key="2">
    <citation type="submission" date="2025-09" db="UniProtKB">
        <authorList>
            <consortium name="Ensembl"/>
        </authorList>
    </citation>
    <scope>IDENTIFICATION</scope>
</reference>
<dbReference type="Ensembl" id="ENSPTXT00000012656.1">
    <property type="protein sequence ID" value="ENSPTXP00000012258.1"/>
    <property type="gene ID" value="ENSPTXG00000008627.1"/>
</dbReference>
<evidence type="ECO:0000256" key="1">
    <source>
        <dbReference type="SAM" id="MobiDB-lite"/>
    </source>
</evidence>
<evidence type="ECO:0000313" key="4">
    <source>
        <dbReference type="Proteomes" id="UP000472273"/>
    </source>
</evidence>
<sequence>RTKPQLKRMRNNLSYKPIKPLPGQDKLQSPHRASRINLNRTNDFASYKGTITSHSSCLLTALCTRRLGTGSPGSSALLLPDYRGSGVSTQLPDGPDPISAPDTRPSSKSSPYSRTGPRSYPLSNSAAVCTGCWQTTTLSFLLLCFIFIIPLFHPFPFLSVFIFISSLFNILLLHTHLYILFENSIFYGAKN</sequence>
<keyword evidence="2" id="KW-0812">Transmembrane</keyword>
<keyword evidence="2" id="KW-0472">Membrane</keyword>
<evidence type="ECO:0000256" key="2">
    <source>
        <dbReference type="SAM" id="Phobius"/>
    </source>
</evidence>
<organism evidence="3 4">
    <name type="scientific">Pseudonaja textilis</name>
    <name type="common">Eastern brown snake</name>
    <dbReference type="NCBI Taxonomy" id="8673"/>
    <lineage>
        <taxon>Eukaryota</taxon>
        <taxon>Metazoa</taxon>
        <taxon>Chordata</taxon>
        <taxon>Craniata</taxon>
        <taxon>Vertebrata</taxon>
        <taxon>Euteleostomi</taxon>
        <taxon>Lepidosauria</taxon>
        <taxon>Squamata</taxon>
        <taxon>Bifurcata</taxon>
        <taxon>Unidentata</taxon>
        <taxon>Episquamata</taxon>
        <taxon>Toxicofera</taxon>
        <taxon>Serpentes</taxon>
        <taxon>Colubroidea</taxon>
        <taxon>Elapidae</taxon>
        <taxon>Hydrophiinae</taxon>
        <taxon>Pseudonaja</taxon>
    </lineage>
</organism>
<accession>A0A670YRQ6</accession>
<feature type="transmembrane region" description="Helical" evidence="2">
    <location>
        <begin position="126"/>
        <end position="152"/>
    </location>
</feature>
<proteinExistence type="predicted"/>
<dbReference type="AlphaFoldDB" id="A0A670YRQ6"/>
<evidence type="ECO:0000313" key="3">
    <source>
        <dbReference type="Ensembl" id="ENSPTXP00000012258.1"/>
    </source>
</evidence>
<feature type="compositionally biased region" description="Polar residues" evidence="1">
    <location>
        <begin position="104"/>
        <end position="113"/>
    </location>
</feature>
<feature type="region of interest" description="Disordered" evidence="1">
    <location>
        <begin position="87"/>
        <end position="121"/>
    </location>
</feature>
<keyword evidence="4" id="KW-1185">Reference proteome</keyword>
<dbReference type="Proteomes" id="UP000472273">
    <property type="component" value="Unplaced"/>
</dbReference>
<feature type="transmembrane region" description="Helical" evidence="2">
    <location>
        <begin position="158"/>
        <end position="181"/>
    </location>
</feature>